<protein>
    <submittedName>
        <fullName evidence="8">DUF350 domain-containing protein</fullName>
    </submittedName>
</protein>
<dbReference type="InterPro" id="IPR007140">
    <property type="entry name" value="DUF350"/>
</dbReference>
<feature type="transmembrane region" description="Helical" evidence="7">
    <location>
        <begin position="49"/>
        <end position="67"/>
    </location>
</feature>
<proteinExistence type="inferred from homology"/>
<feature type="transmembrane region" description="Helical" evidence="7">
    <location>
        <begin position="73"/>
        <end position="95"/>
    </location>
</feature>
<organism evidence="8 9">
    <name type="scientific">Oceanobacillus zhaokaii</name>
    <dbReference type="NCBI Taxonomy" id="2052660"/>
    <lineage>
        <taxon>Bacteria</taxon>
        <taxon>Bacillati</taxon>
        <taxon>Bacillota</taxon>
        <taxon>Bacilli</taxon>
        <taxon>Bacillales</taxon>
        <taxon>Bacillaceae</taxon>
        <taxon>Oceanobacillus</taxon>
    </lineage>
</organism>
<comment type="similarity">
    <text evidence="2">Belongs to the UPF0719 family.</text>
</comment>
<comment type="subcellular location">
    <subcellularLocation>
        <location evidence="1">Cell membrane</location>
        <topology evidence="1">Multi-pass membrane protein</topology>
    </subcellularLocation>
</comment>
<sequence>MEAYIATIAYFFISIVIILIGVVIFELLTRKYKDMEEVHNGNSAVALSIAGKIVGISIILAFAIYHSNYIYETVIWGVFGVVLQMIAYVLVNLVIRRFSVEDELKKNNIAVGIISFSVSIGIALVVGASIT</sequence>
<gene>
    <name evidence="8" type="ORF">CUC15_12535</name>
</gene>
<keyword evidence="6 7" id="KW-0472">Membrane</keyword>
<dbReference type="Proteomes" id="UP000253908">
    <property type="component" value="Chromosome"/>
</dbReference>
<dbReference type="GO" id="GO:0005886">
    <property type="term" value="C:plasma membrane"/>
    <property type="evidence" value="ECO:0007669"/>
    <property type="project" value="UniProtKB-SubCell"/>
</dbReference>
<keyword evidence="3" id="KW-1003">Cell membrane</keyword>
<accession>A0A345PI69</accession>
<keyword evidence="9" id="KW-1185">Reference proteome</keyword>
<dbReference type="KEGG" id="ocn:CUC15_12535"/>
<evidence type="ECO:0000256" key="6">
    <source>
        <dbReference type="ARBA" id="ARBA00023136"/>
    </source>
</evidence>
<evidence type="ECO:0000313" key="8">
    <source>
        <dbReference type="EMBL" id="AXI09699.1"/>
    </source>
</evidence>
<evidence type="ECO:0000256" key="5">
    <source>
        <dbReference type="ARBA" id="ARBA00022989"/>
    </source>
</evidence>
<dbReference type="OrthoDB" id="2678278at2"/>
<evidence type="ECO:0000256" key="2">
    <source>
        <dbReference type="ARBA" id="ARBA00005779"/>
    </source>
</evidence>
<dbReference type="RefSeq" id="WP_114916985.1">
    <property type="nucleotide sequence ID" value="NZ_CP024848.1"/>
</dbReference>
<evidence type="ECO:0000313" key="9">
    <source>
        <dbReference type="Proteomes" id="UP000253908"/>
    </source>
</evidence>
<name>A0A345PI69_9BACI</name>
<dbReference type="Pfam" id="PF03994">
    <property type="entry name" value="DUF350"/>
    <property type="match status" value="1"/>
</dbReference>
<evidence type="ECO:0000256" key="4">
    <source>
        <dbReference type="ARBA" id="ARBA00022692"/>
    </source>
</evidence>
<dbReference type="AlphaFoldDB" id="A0A345PI69"/>
<keyword evidence="4 7" id="KW-0812">Transmembrane</keyword>
<reference evidence="9" key="1">
    <citation type="submission" date="2017-11" db="EMBL/GenBank/DDBJ databases">
        <authorList>
            <person name="Zhu W."/>
        </authorList>
    </citation>
    <scope>NUCLEOTIDE SEQUENCE [LARGE SCALE GENOMIC DNA]</scope>
    <source>
        <strain evidence="9">160</strain>
    </source>
</reference>
<dbReference type="PANTHER" id="PTHR40043:SF1">
    <property type="entry name" value="UPF0719 INNER MEMBRANE PROTEIN YJFL"/>
    <property type="match status" value="1"/>
</dbReference>
<feature type="transmembrane region" description="Helical" evidence="7">
    <location>
        <begin position="6"/>
        <end position="28"/>
    </location>
</feature>
<dbReference type="PANTHER" id="PTHR40043">
    <property type="entry name" value="UPF0719 INNER MEMBRANE PROTEIN YJFL"/>
    <property type="match status" value="1"/>
</dbReference>
<feature type="transmembrane region" description="Helical" evidence="7">
    <location>
        <begin position="107"/>
        <end position="130"/>
    </location>
</feature>
<dbReference type="EMBL" id="CP024848">
    <property type="protein sequence ID" value="AXI09699.1"/>
    <property type="molecule type" value="Genomic_DNA"/>
</dbReference>
<keyword evidence="5 7" id="KW-1133">Transmembrane helix</keyword>
<evidence type="ECO:0000256" key="3">
    <source>
        <dbReference type="ARBA" id="ARBA00022475"/>
    </source>
</evidence>
<evidence type="ECO:0000256" key="1">
    <source>
        <dbReference type="ARBA" id="ARBA00004651"/>
    </source>
</evidence>
<evidence type="ECO:0000256" key="7">
    <source>
        <dbReference type="SAM" id="Phobius"/>
    </source>
</evidence>